<evidence type="ECO:0000256" key="2">
    <source>
        <dbReference type="ARBA" id="ARBA00022837"/>
    </source>
</evidence>
<dbReference type="SUPFAM" id="SSF47473">
    <property type="entry name" value="EF-hand"/>
    <property type="match status" value="1"/>
</dbReference>
<dbReference type="PROSITE" id="PS50222">
    <property type="entry name" value="EF_HAND_2"/>
    <property type="match status" value="1"/>
</dbReference>
<feature type="region of interest" description="Disordered" evidence="3">
    <location>
        <begin position="1"/>
        <end position="317"/>
    </location>
</feature>
<accession>A0A8B8VDV1</accession>
<dbReference type="KEGG" id="bmus:118881828"/>
<dbReference type="InterPro" id="IPR043520">
    <property type="entry name" value="SPT21"/>
</dbReference>
<dbReference type="GeneID" id="118881828"/>
<evidence type="ECO:0000313" key="5">
    <source>
        <dbReference type="Proteomes" id="UP000694857"/>
    </source>
</evidence>
<keyword evidence="2" id="KW-0106">Calcium</keyword>
<dbReference type="CTD" id="374955"/>
<dbReference type="InterPro" id="IPR011992">
    <property type="entry name" value="EF-hand-dom_pair"/>
</dbReference>
<keyword evidence="1" id="KW-0479">Metal-binding</keyword>
<dbReference type="AlphaFoldDB" id="A0A8B8VDV1"/>
<dbReference type="RefSeq" id="XP_036682995.1">
    <property type="nucleotide sequence ID" value="XM_036827100.1"/>
</dbReference>
<feature type="region of interest" description="Disordered" evidence="3">
    <location>
        <begin position="690"/>
        <end position="713"/>
    </location>
</feature>
<organism evidence="5 6">
    <name type="scientific">Balaenoptera musculus</name>
    <name type="common">Blue whale</name>
    <dbReference type="NCBI Taxonomy" id="9771"/>
    <lineage>
        <taxon>Eukaryota</taxon>
        <taxon>Metazoa</taxon>
        <taxon>Chordata</taxon>
        <taxon>Craniata</taxon>
        <taxon>Vertebrata</taxon>
        <taxon>Euteleostomi</taxon>
        <taxon>Mammalia</taxon>
        <taxon>Eutheria</taxon>
        <taxon>Laurasiatheria</taxon>
        <taxon>Artiodactyla</taxon>
        <taxon>Whippomorpha</taxon>
        <taxon>Cetacea</taxon>
        <taxon>Mysticeti</taxon>
        <taxon>Balaenopteridae</taxon>
        <taxon>Balaenoptera</taxon>
    </lineage>
</organism>
<protein>
    <submittedName>
        <fullName evidence="6">Spermatogenesis-associated protein 21</fullName>
    </submittedName>
</protein>
<feature type="domain" description="EF-hand" evidence="4">
    <location>
        <begin position="498"/>
        <end position="533"/>
    </location>
</feature>
<dbReference type="PANTHER" id="PTHR47500:SF1">
    <property type="entry name" value="SPERMATOGENESIS-ASSOCIATED PROTEIN 21"/>
    <property type="match status" value="1"/>
</dbReference>
<dbReference type="Gene3D" id="1.10.238.10">
    <property type="entry name" value="EF-hand"/>
    <property type="match status" value="1"/>
</dbReference>
<gene>
    <name evidence="6" type="primary">SPATA21</name>
</gene>
<dbReference type="PANTHER" id="PTHR47500">
    <property type="entry name" value="EF-HAND CALCIUM-BINDING DOMAIN-CONTAINING PROTEIN"/>
    <property type="match status" value="1"/>
</dbReference>
<reference evidence="6" key="1">
    <citation type="submission" date="2025-08" db="UniProtKB">
        <authorList>
            <consortium name="RefSeq"/>
        </authorList>
    </citation>
    <scope>IDENTIFICATION</scope>
    <source>
        <tissue evidence="6">Epidermis and Blubber</tissue>
    </source>
</reference>
<dbReference type="InterPro" id="IPR018247">
    <property type="entry name" value="EF_Hand_1_Ca_BS"/>
</dbReference>
<dbReference type="InterPro" id="IPR002048">
    <property type="entry name" value="EF_hand_dom"/>
</dbReference>
<evidence type="ECO:0000259" key="4">
    <source>
        <dbReference type="PROSITE" id="PS50222"/>
    </source>
</evidence>
<evidence type="ECO:0000313" key="6">
    <source>
        <dbReference type="RefSeq" id="XP_036682995.1"/>
    </source>
</evidence>
<dbReference type="GO" id="GO:0005509">
    <property type="term" value="F:calcium ion binding"/>
    <property type="evidence" value="ECO:0007669"/>
    <property type="project" value="InterPro"/>
</dbReference>
<name>A0A8B8VDV1_BALMU</name>
<dbReference type="CDD" id="cd00051">
    <property type="entry name" value="EFh"/>
    <property type="match status" value="1"/>
</dbReference>
<dbReference type="SMART" id="SM00054">
    <property type="entry name" value="EFh"/>
    <property type="match status" value="1"/>
</dbReference>
<dbReference type="OrthoDB" id="9834398at2759"/>
<evidence type="ECO:0000256" key="3">
    <source>
        <dbReference type="SAM" id="MobiDB-lite"/>
    </source>
</evidence>
<dbReference type="PROSITE" id="PS00018">
    <property type="entry name" value="EF_HAND_1"/>
    <property type="match status" value="1"/>
</dbReference>
<evidence type="ECO:0000256" key="1">
    <source>
        <dbReference type="ARBA" id="ARBA00022723"/>
    </source>
</evidence>
<proteinExistence type="predicted"/>
<dbReference type="Proteomes" id="UP000694857">
    <property type="component" value="Chromosome 1"/>
</dbReference>
<feature type="compositionally biased region" description="Basic and acidic residues" evidence="3">
    <location>
        <begin position="283"/>
        <end position="297"/>
    </location>
</feature>
<keyword evidence="5" id="KW-1185">Reference proteome</keyword>
<feature type="compositionally biased region" description="Basic and acidic residues" evidence="3">
    <location>
        <begin position="693"/>
        <end position="703"/>
    </location>
</feature>
<sequence length="713" mass="77905">MDNRNTQMYVECRIKAPEAQPSPGLRTASNRAGVEPTISEVRQVVFPDAEGIDSGKQPSPAPGGPEDGPRHREASEEGSPELSTQEQMPPAGPRMKQSSLAPQEGPGELQAGQDQATPGSELEVLPSRVPAAQERLQQQSSWKETEDQEGSQQNLGTVEGQFPKSRQDPECQPLPGHLAANESDIVQPTEPCCALDSRGQQLGDKPPKEVDTPPIRPQGALPEPGSGGHEDSSQEAMSLMPTATLEEKTAHSSPPSMPRPNTPKERDKAVEIQAALGPVPPPEARDIGERREMDHTQKQPQEPAGATGAQNLGNPQPGFMKCLLEVEEEEATRWRVTKARALPNRKSPRTLAPVLVSAPVGNAAPILPLTLPQTPASAPAMAPCWARPPAPGPLPAPMGAPASVPVTVLPVPASDLGWRRTELLHHSGERSLNYPKARQELEEHCLLKVRQTWEERSEEHLTLKQEKAFRSYFEIFSGHGEVDAQSLENILLLVGISLTPAQVEDALSSADIDGDGHVNFKDFLAVMTDTKRFFCSVEEKALTDTAPPNPRTLLFEILSLLVEMLALPEAALEEITSYYQKKLKEGTCKAQEMEPAIGRLRSRKKLPYNPQQADTLEVPERRALRILSQLKQQNYAANLQSPYAQVPCIPLCPRLDKNTVHRKQGSHYVLELCTPTSLGPDTCSLFFQTGSQRSREPSSDSRKWLSSVPARTH</sequence>